<evidence type="ECO:0000256" key="1">
    <source>
        <dbReference type="ARBA" id="ARBA00023242"/>
    </source>
</evidence>
<dbReference type="Pfam" id="PF00651">
    <property type="entry name" value="BTB"/>
    <property type="match status" value="1"/>
</dbReference>
<protein>
    <submittedName>
        <fullName evidence="4">Longitudinals lacking protein-like</fullName>
    </submittedName>
</protein>
<sequence length="479" mass="53592">MAEGMLSLSWNNHSTTFSHTLSALRAKERYTDVTLACEGKFYQVHKLVLSTCSEYFENMFDHTPCKHPVIVLSEIHREELEALLSYMYAGYVNVAENSLARLIKVAELLEVKGLAVPDEPPSGGRRAANGHRTYESRVSPLARNMQLRGSSDDRKMLPSKSQNPSDDRTSPHIKRQKTRNEVFLLDNARSPTRSPMKETLRFNDSEHMEEAERLWEEGEDEGQRMGTAAEDPLAYHHQDPLAERVQVDLDDNLVKEEVTEDMRDSHSRSPKYEGMASNSSDGGQGGVQLMIPKYEQSSVQEPLGHLGLGQQPPLHEAVIEALAGPSGIQEWSEGGRGVESGEELSPPPFCQAGMHSLTSLENMQDERKTERRDMSVRETVGGSGWRAMACKKHNCQTPPARYNRVVGIQCRARGLDPGHRVSGRGQDWLEEVAVPPPVWPMGSLILWSLDRVMPITVLTLCQCFALRSWMQARVPIPSG</sequence>
<dbReference type="GO" id="GO:0005634">
    <property type="term" value="C:nucleus"/>
    <property type="evidence" value="ECO:0007669"/>
    <property type="project" value="TreeGrafter"/>
</dbReference>
<dbReference type="InterPro" id="IPR051095">
    <property type="entry name" value="Dros_DevTransReg"/>
</dbReference>
<dbReference type="PANTHER" id="PTHR23110:SF109">
    <property type="entry name" value="FI07618P-RELATED"/>
    <property type="match status" value="1"/>
</dbReference>
<dbReference type="SMART" id="SM00225">
    <property type="entry name" value="BTB"/>
    <property type="match status" value="1"/>
</dbReference>
<dbReference type="GO" id="GO:0006357">
    <property type="term" value="P:regulation of transcription by RNA polymerase II"/>
    <property type="evidence" value="ECO:0007669"/>
    <property type="project" value="TreeGrafter"/>
</dbReference>
<feature type="region of interest" description="Disordered" evidence="2">
    <location>
        <begin position="115"/>
        <end position="180"/>
    </location>
</feature>
<dbReference type="SUPFAM" id="SSF54695">
    <property type="entry name" value="POZ domain"/>
    <property type="match status" value="1"/>
</dbReference>
<name>A0A8J4Y5V8_CHIOP</name>
<evidence type="ECO:0000313" key="4">
    <source>
        <dbReference type="EMBL" id="KAG0717326.1"/>
    </source>
</evidence>
<feature type="compositionally biased region" description="Basic and acidic residues" evidence="2">
    <location>
        <begin position="258"/>
        <end position="271"/>
    </location>
</feature>
<evidence type="ECO:0000313" key="5">
    <source>
        <dbReference type="Proteomes" id="UP000770661"/>
    </source>
</evidence>
<feature type="region of interest" description="Disordered" evidence="2">
    <location>
        <begin position="258"/>
        <end position="287"/>
    </location>
</feature>
<dbReference type="PROSITE" id="PS50097">
    <property type="entry name" value="BTB"/>
    <property type="match status" value="1"/>
</dbReference>
<evidence type="ECO:0000259" key="3">
    <source>
        <dbReference type="PROSITE" id="PS50097"/>
    </source>
</evidence>
<dbReference type="Gene3D" id="3.30.710.10">
    <property type="entry name" value="Potassium Channel Kv1.1, Chain A"/>
    <property type="match status" value="1"/>
</dbReference>
<dbReference type="PANTHER" id="PTHR23110">
    <property type="entry name" value="BTB DOMAIN TRANSCRIPTION FACTOR"/>
    <property type="match status" value="1"/>
</dbReference>
<accession>A0A8J4Y5V8</accession>
<dbReference type="InterPro" id="IPR000210">
    <property type="entry name" value="BTB/POZ_dom"/>
</dbReference>
<dbReference type="CDD" id="cd18315">
    <property type="entry name" value="BTB_POZ_BAB-like"/>
    <property type="match status" value="1"/>
</dbReference>
<comment type="caution">
    <text evidence="4">The sequence shown here is derived from an EMBL/GenBank/DDBJ whole genome shotgun (WGS) entry which is preliminary data.</text>
</comment>
<evidence type="ECO:0000256" key="2">
    <source>
        <dbReference type="SAM" id="MobiDB-lite"/>
    </source>
</evidence>
<dbReference type="InterPro" id="IPR011333">
    <property type="entry name" value="SKP1/BTB/POZ_sf"/>
</dbReference>
<proteinExistence type="predicted"/>
<dbReference type="EMBL" id="JACEEZ010017810">
    <property type="protein sequence ID" value="KAG0717326.1"/>
    <property type="molecule type" value="Genomic_DNA"/>
</dbReference>
<dbReference type="AlphaFoldDB" id="A0A8J4Y5V8"/>
<dbReference type="Proteomes" id="UP000770661">
    <property type="component" value="Unassembled WGS sequence"/>
</dbReference>
<feature type="domain" description="BTB" evidence="3">
    <location>
        <begin position="31"/>
        <end position="96"/>
    </location>
</feature>
<dbReference type="OrthoDB" id="6359816at2759"/>
<keyword evidence="5" id="KW-1185">Reference proteome</keyword>
<keyword evidence="1" id="KW-0539">Nucleus</keyword>
<gene>
    <name evidence="4" type="primary">lolal_11</name>
    <name evidence="4" type="ORF">GWK47_054687</name>
</gene>
<reference evidence="4" key="1">
    <citation type="submission" date="2020-07" db="EMBL/GenBank/DDBJ databases">
        <title>The High-quality genome of the commercially important snow crab, Chionoecetes opilio.</title>
        <authorList>
            <person name="Jeong J.-H."/>
            <person name="Ryu S."/>
        </authorList>
    </citation>
    <scope>NUCLEOTIDE SEQUENCE</scope>
    <source>
        <strain evidence="4">MADBK_172401_WGS</strain>
        <tissue evidence="4">Digestive gland</tissue>
    </source>
</reference>
<organism evidence="4 5">
    <name type="scientific">Chionoecetes opilio</name>
    <name type="common">Atlantic snow crab</name>
    <name type="synonym">Cancer opilio</name>
    <dbReference type="NCBI Taxonomy" id="41210"/>
    <lineage>
        <taxon>Eukaryota</taxon>
        <taxon>Metazoa</taxon>
        <taxon>Ecdysozoa</taxon>
        <taxon>Arthropoda</taxon>
        <taxon>Crustacea</taxon>
        <taxon>Multicrustacea</taxon>
        <taxon>Malacostraca</taxon>
        <taxon>Eumalacostraca</taxon>
        <taxon>Eucarida</taxon>
        <taxon>Decapoda</taxon>
        <taxon>Pleocyemata</taxon>
        <taxon>Brachyura</taxon>
        <taxon>Eubrachyura</taxon>
        <taxon>Majoidea</taxon>
        <taxon>Majidae</taxon>
        <taxon>Chionoecetes</taxon>
    </lineage>
</organism>